<dbReference type="Proteomes" id="UP000664169">
    <property type="component" value="Unassembled WGS sequence"/>
</dbReference>
<name>A0A8H3F0V3_9LECA</name>
<reference evidence="5" key="1">
    <citation type="submission" date="2021-03" db="EMBL/GenBank/DDBJ databases">
        <authorList>
            <person name="Tagirdzhanova G."/>
        </authorList>
    </citation>
    <scope>NUCLEOTIDE SEQUENCE</scope>
</reference>
<dbReference type="GO" id="GO:0005769">
    <property type="term" value="C:early endosome"/>
    <property type="evidence" value="ECO:0007669"/>
    <property type="project" value="TreeGrafter"/>
</dbReference>
<dbReference type="SMART" id="SM00313">
    <property type="entry name" value="PXA"/>
    <property type="match status" value="1"/>
</dbReference>
<protein>
    <recommendedName>
        <fullName evidence="4">PXA domain-containing protein</fullName>
    </recommendedName>
</protein>
<feature type="domain" description="PXA" evidence="4">
    <location>
        <begin position="49"/>
        <end position="235"/>
    </location>
</feature>
<comment type="subcellular location">
    <subcellularLocation>
        <location evidence="1">Cytoplasm</location>
    </subcellularLocation>
</comment>
<comment type="caution">
    <text evidence="5">The sequence shown here is derived from an EMBL/GenBank/DDBJ whole genome shotgun (WGS) entry which is preliminary data.</text>
</comment>
<dbReference type="PROSITE" id="PS51207">
    <property type="entry name" value="PXA"/>
    <property type="match status" value="1"/>
</dbReference>
<dbReference type="GO" id="GO:0045022">
    <property type="term" value="P:early endosome to late endosome transport"/>
    <property type="evidence" value="ECO:0007669"/>
    <property type="project" value="TreeGrafter"/>
</dbReference>
<evidence type="ECO:0000256" key="1">
    <source>
        <dbReference type="ARBA" id="ARBA00004496"/>
    </source>
</evidence>
<feature type="compositionally biased region" description="Polar residues" evidence="3">
    <location>
        <begin position="490"/>
        <end position="502"/>
    </location>
</feature>
<dbReference type="AlphaFoldDB" id="A0A8H3F0V3"/>
<dbReference type="Pfam" id="PF02194">
    <property type="entry name" value="PXA"/>
    <property type="match status" value="1"/>
</dbReference>
<feature type="region of interest" description="Disordered" evidence="3">
    <location>
        <begin position="461"/>
        <end position="518"/>
    </location>
</feature>
<dbReference type="EMBL" id="CAJPDQ010000008">
    <property type="protein sequence ID" value="CAF9913892.1"/>
    <property type="molecule type" value="Genomic_DNA"/>
</dbReference>
<dbReference type="GO" id="GO:0035091">
    <property type="term" value="F:phosphatidylinositol binding"/>
    <property type="evidence" value="ECO:0007669"/>
    <property type="project" value="TreeGrafter"/>
</dbReference>
<sequence length="588" mass="65821">MSAARAKPRNESFQATELLIRRILCPQTHGNLSDSQVPLERLLPPLSSSNAVDLQLYAVTAVVMRDFVYSWYGKITPDQTFVEETIRIVAHCTRELEQRVRRLDLELLLLHEIPNIIKLHIDAFRIAYGKGGAAPDSNDPEILYHALFPHAALSPAPEHGLSTVEQIQNEAAYRQLLVQGVLAVLLPTEDLQNPCLRILVTDIIADMILGNGIGAKASAGWLVWEGIAKVLEQQQQQQLYQNGRKGERKSNIVTQQLTGFSSGADGKPVSTMFWHILQYIYLLILGTRFLLIGLWTAASSNKQEDDEWIPVPDKDRPSPIGSKVEALSFKRPFLTYSVFELLSLLLELQRRMPWLTGCMSLIRHHLMDGIMKVGSTGAVLDKFLRQTFQQQILRPELLPLALQSVRNAIFPNNAIGPARTVPLAHEQRLIKRRAAIAVLNTIPSSLSSHFLFPARDTFDRDGSGNTPRTPFASSATTVTGSAATDPPANTLLTTGTTPISATDDQKSLEEDETRADDDKDRRRIMIPDADPQREAQLVDIESVLSLFGNQYMNKHMLYSLIELIIVRLVPEIQTKSVRELLEEREIRC</sequence>
<evidence type="ECO:0000313" key="5">
    <source>
        <dbReference type="EMBL" id="CAF9913892.1"/>
    </source>
</evidence>
<organism evidence="5 6">
    <name type="scientific">Gomphillus americanus</name>
    <dbReference type="NCBI Taxonomy" id="1940652"/>
    <lineage>
        <taxon>Eukaryota</taxon>
        <taxon>Fungi</taxon>
        <taxon>Dikarya</taxon>
        <taxon>Ascomycota</taxon>
        <taxon>Pezizomycotina</taxon>
        <taxon>Lecanoromycetes</taxon>
        <taxon>OSLEUM clade</taxon>
        <taxon>Ostropomycetidae</taxon>
        <taxon>Ostropales</taxon>
        <taxon>Graphidaceae</taxon>
        <taxon>Gomphilloideae</taxon>
        <taxon>Gomphillus</taxon>
    </lineage>
</organism>
<dbReference type="InterPro" id="IPR051837">
    <property type="entry name" value="SortingNexin/PXDomain-PKLike"/>
</dbReference>
<dbReference type="PANTHER" id="PTHR22999">
    <property type="entry name" value="PX SERINE/THREONINE KINASE PXK"/>
    <property type="match status" value="1"/>
</dbReference>
<proteinExistence type="predicted"/>
<evidence type="ECO:0000256" key="2">
    <source>
        <dbReference type="ARBA" id="ARBA00022490"/>
    </source>
</evidence>
<accession>A0A8H3F0V3</accession>
<keyword evidence="2" id="KW-0963">Cytoplasm</keyword>
<keyword evidence="6" id="KW-1185">Reference proteome</keyword>
<dbReference type="InterPro" id="IPR003114">
    <property type="entry name" value="Phox_assoc"/>
</dbReference>
<dbReference type="PANTHER" id="PTHR22999:SF23">
    <property type="entry name" value="SORTING NEXIN-16"/>
    <property type="match status" value="1"/>
</dbReference>
<feature type="compositionally biased region" description="Low complexity" evidence="3">
    <location>
        <begin position="472"/>
        <end position="484"/>
    </location>
</feature>
<dbReference type="OrthoDB" id="5582218at2759"/>
<evidence type="ECO:0000313" key="6">
    <source>
        <dbReference type="Proteomes" id="UP000664169"/>
    </source>
</evidence>
<dbReference type="GO" id="GO:0005770">
    <property type="term" value="C:late endosome"/>
    <property type="evidence" value="ECO:0007669"/>
    <property type="project" value="TreeGrafter"/>
</dbReference>
<gene>
    <name evidence="5" type="ORF">GOMPHAMPRED_008053</name>
</gene>
<evidence type="ECO:0000256" key="3">
    <source>
        <dbReference type="SAM" id="MobiDB-lite"/>
    </source>
</evidence>
<evidence type="ECO:0000259" key="4">
    <source>
        <dbReference type="PROSITE" id="PS51207"/>
    </source>
</evidence>